<protein>
    <submittedName>
        <fullName evidence="1">Unannotated protein</fullName>
    </submittedName>
</protein>
<evidence type="ECO:0000313" key="1">
    <source>
        <dbReference type="EMBL" id="CAB5058392.1"/>
    </source>
</evidence>
<gene>
    <name evidence="1" type="ORF">UFOPK4345_00092</name>
</gene>
<organism evidence="1">
    <name type="scientific">freshwater metagenome</name>
    <dbReference type="NCBI Taxonomy" id="449393"/>
    <lineage>
        <taxon>unclassified sequences</taxon>
        <taxon>metagenomes</taxon>
        <taxon>ecological metagenomes</taxon>
    </lineage>
</organism>
<reference evidence="1" key="1">
    <citation type="submission" date="2020-05" db="EMBL/GenBank/DDBJ databases">
        <authorList>
            <person name="Chiriac C."/>
            <person name="Salcher M."/>
            <person name="Ghai R."/>
            <person name="Kavagutti S V."/>
        </authorList>
    </citation>
    <scope>NUCLEOTIDE SEQUENCE</scope>
</reference>
<dbReference type="EMBL" id="CAFBQV010000006">
    <property type="protein sequence ID" value="CAB5058392.1"/>
    <property type="molecule type" value="Genomic_DNA"/>
</dbReference>
<proteinExistence type="predicted"/>
<sequence>MPADDDGAGTFEIFIFENDAAIRAASSSAAVARLLCSPRNKSPKSRKASCSLAV</sequence>
<name>A0A6J7TZC4_9ZZZZ</name>
<dbReference type="AlphaFoldDB" id="A0A6J7TZC4"/>
<accession>A0A6J7TZC4</accession>